<dbReference type="EMBL" id="JBHSFH010000003">
    <property type="protein sequence ID" value="MFC4492916.1"/>
    <property type="molecule type" value="Genomic_DNA"/>
</dbReference>
<gene>
    <name evidence="1" type="ORF">ACFPA8_02045</name>
</gene>
<keyword evidence="2" id="KW-1185">Reference proteome</keyword>
<dbReference type="Proteomes" id="UP001595997">
    <property type="component" value="Unassembled WGS sequence"/>
</dbReference>
<evidence type="ECO:0000313" key="1">
    <source>
        <dbReference type="EMBL" id="MFC4492916.1"/>
    </source>
</evidence>
<comment type="caution">
    <text evidence="1">The sequence shown here is derived from an EMBL/GenBank/DDBJ whole genome shotgun (WGS) entry which is preliminary data.</text>
</comment>
<organism evidence="1 2">
    <name type="scientific">Streptomyces ovatisporus</name>
    <dbReference type="NCBI Taxonomy" id="1128682"/>
    <lineage>
        <taxon>Bacteria</taxon>
        <taxon>Bacillati</taxon>
        <taxon>Actinomycetota</taxon>
        <taxon>Actinomycetes</taxon>
        <taxon>Kitasatosporales</taxon>
        <taxon>Streptomycetaceae</taxon>
        <taxon>Streptomyces</taxon>
    </lineage>
</organism>
<name>A0ABV9A1I8_9ACTN</name>
<proteinExistence type="predicted"/>
<reference evidence="2" key="1">
    <citation type="journal article" date="2019" name="Int. J. Syst. Evol. Microbiol.">
        <title>The Global Catalogue of Microorganisms (GCM) 10K type strain sequencing project: providing services to taxonomists for standard genome sequencing and annotation.</title>
        <authorList>
            <consortium name="The Broad Institute Genomics Platform"/>
            <consortium name="The Broad Institute Genome Sequencing Center for Infectious Disease"/>
            <person name="Wu L."/>
            <person name="Ma J."/>
        </authorList>
    </citation>
    <scope>NUCLEOTIDE SEQUENCE [LARGE SCALE GENOMIC DNA]</scope>
    <source>
        <strain evidence="2">CGMCC 4.7357</strain>
    </source>
</reference>
<protein>
    <submittedName>
        <fullName evidence="1">Uncharacterized protein</fullName>
    </submittedName>
</protein>
<sequence length="44" mass="4473">MTSGFVTDGTGFACPAASAPPFRFRSAALDPLRVQLFGLTAVAG</sequence>
<accession>A0ABV9A1I8</accession>
<dbReference type="RefSeq" id="WP_386441315.1">
    <property type="nucleotide sequence ID" value="NZ_JBHSFH010000003.1"/>
</dbReference>
<evidence type="ECO:0000313" key="2">
    <source>
        <dbReference type="Proteomes" id="UP001595997"/>
    </source>
</evidence>